<keyword evidence="3" id="KW-1185">Reference proteome</keyword>
<accession>A0ABZ2SSA6</accession>
<dbReference type="EMBL" id="CP147250">
    <property type="protein sequence ID" value="WYJ78643.1"/>
    <property type="molecule type" value="Genomic_DNA"/>
</dbReference>
<dbReference type="RefSeq" id="WP_206853531.1">
    <property type="nucleotide sequence ID" value="NZ_CP147250.1"/>
</dbReference>
<name>A0ABZ2SSA6_9ENTE</name>
<proteinExistence type="predicted"/>
<evidence type="ECO:0000313" key="3">
    <source>
        <dbReference type="Proteomes" id="UP000664360"/>
    </source>
</evidence>
<protein>
    <recommendedName>
        <fullName evidence="4">Glycine zipper family protein</fullName>
    </recommendedName>
</protein>
<evidence type="ECO:0000256" key="1">
    <source>
        <dbReference type="SAM" id="SignalP"/>
    </source>
</evidence>
<dbReference type="Proteomes" id="UP000664360">
    <property type="component" value="Chromosome"/>
</dbReference>
<reference evidence="2 3" key="2">
    <citation type="submission" date="2024-03" db="EMBL/GenBank/DDBJ databases">
        <title>The Genome Sequence of Enterococcus sp. DIV1094.</title>
        <authorList>
            <consortium name="The Broad Institute Genomics Platform"/>
            <consortium name="The Broad Institute Microbial Omics Core"/>
            <consortium name="The Broad Institute Genomic Center for Infectious Diseases"/>
            <person name="Earl A."/>
            <person name="Manson A."/>
            <person name="Gilmore M."/>
            <person name="Schwartman J."/>
            <person name="Shea T."/>
            <person name="Abouelleil A."/>
            <person name="Cao P."/>
            <person name="Chapman S."/>
            <person name="Cusick C."/>
            <person name="Young S."/>
            <person name="Neafsey D."/>
            <person name="Nusbaum C."/>
            <person name="Birren B."/>
        </authorList>
    </citation>
    <scope>NUCLEOTIDE SEQUENCE [LARGE SCALE GENOMIC DNA]</scope>
    <source>
        <strain evidence="2 3">DIV1094</strain>
    </source>
</reference>
<reference evidence="2 3" key="1">
    <citation type="submission" date="2021-03" db="EMBL/GenBank/DDBJ databases">
        <authorList>
            <person name="Gilmore M.S."/>
            <person name="Schwartzman J."/>
            <person name="Van Tyne D."/>
            <person name="Martin M."/>
            <person name="Earl A.M."/>
            <person name="Manson A.L."/>
            <person name="Straub T."/>
            <person name="Salamzade R."/>
            <person name="Saavedra J."/>
            <person name="Lebreton F."/>
            <person name="Prichula J."/>
            <person name="Schaufler K."/>
            <person name="Gaca A."/>
            <person name="Sgardioli B."/>
            <person name="Wagenaar J."/>
            <person name="Strong T."/>
        </authorList>
    </citation>
    <scope>NUCLEOTIDE SEQUENCE [LARGE SCALE GENOMIC DNA]</scope>
    <source>
        <strain evidence="2 3">DIV1094</strain>
    </source>
</reference>
<evidence type="ECO:0008006" key="4">
    <source>
        <dbReference type="Google" id="ProtNLM"/>
    </source>
</evidence>
<keyword evidence="1" id="KW-0732">Signal</keyword>
<evidence type="ECO:0000313" key="2">
    <source>
        <dbReference type="EMBL" id="WYJ78643.1"/>
    </source>
</evidence>
<sequence>MKKVFSLKVSFFLLLLMLGSIVPSGVSVYASDNYTEEVYVDLKSEESFDEEQVEQLVVEISKNYPELSKEYLRDGVYKQLRGDYTIDPISTDQGVYITDPSLALRSPWQGITVNQMGAFIDTAIGIAIGGAIGGLAAAMKKVGKHAAISAVKAALIKYGMVGGFITQNVIDFVFNLNSPGAYLAKYWDQRDKVPNNGRINF</sequence>
<gene>
    <name evidence="2" type="ORF">DOK79_000149</name>
</gene>
<feature type="signal peptide" evidence="1">
    <location>
        <begin position="1"/>
        <end position="24"/>
    </location>
</feature>
<organism evidence="2 3">
    <name type="scientific">Candidatus Enterococcus mangumiae</name>
    <dbReference type="NCBI Taxonomy" id="2230878"/>
    <lineage>
        <taxon>Bacteria</taxon>
        <taxon>Bacillati</taxon>
        <taxon>Bacillota</taxon>
        <taxon>Bacilli</taxon>
        <taxon>Lactobacillales</taxon>
        <taxon>Enterococcaceae</taxon>
        <taxon>Enterococcus</taxon>
    </lineage>
</organism>
<feature type="chain" id="PRO_5046017448" description="Glycine zipper family protein" evidence="1">
    <location>
        <begin position="25"/>
        <end position="201"/>
    </location>
</feature>